<dbReference type="EMBL" id="CP063361">
    <property type="protein sequence ID" value="UOD29683.1"/>
    <property type="molecule type" value="Genomic_DNA"/>
</dbReference>
<accession>A0ABY4A4S8</accession>
<proteinExistence type="predicted"/>
<gene>
    <name evidence="2" type="ORF">INH39_30590</name>
</gene>
<dbReference type="Proteomes" id="UP000831532">
    <property type="component" value="Chromosome"/>
</dbReference>
<sequence>MEQCSLSGSTDEGRFAGAYQPWRAPDASGLPKLDVTGLLSDDENDRYSLPRHIQTFSGIGYQFQNGYCIHEILFDRGALVADGWWIGSGLLVGFNLIGKVNHSYDWYSSGQLKSASVICGELFAGFLGFFENGRLRSLTLHGDFFSMLPDIAGATSFFPLKKRNDLAFLRGAENMYLSGRCVDNGVIELMANSGAFDATTALTINDATLGEVAVSVLSRLTNLKTLSIESPDAAQSAIAGNIKKLRPDINTDFIPAKAYSLAGKHSTGSADLCSDSDTPSQRVPAPGSCE</sequence>
<evidence type="ECO:0000256" key="1">
    <source>
        <dbReference type="SAM" id="MobiDB-lite"/>
    </source>
</evidence>
<reference evidence="2 3" key="1">
    <citation type="submission" date="2020-10" db="EMBL/GenBank/DDBJ databases">
        <title>Genome analysis of Massilia species.</title>
        <authorList>
            <person name="Jung D.-H."/>
        </authorList>
    </citation>
    <scope>NUCLEOTIDE SEQUENCE [LARGE SCALE GENOMIC DNA]</scope>
    <source>
        <strain evidence="3">sipir</strain>
    </source>
</reference>
<dbReference type="RefSeq" id="WP_243490917.1">
    <property type="nucleotide sequence ID" value="NZ_CP063361.1"/>
</dbReference>
<feature type="region of interest" description="Disordered" evidence="1">
    <location>
        <begin position="267"/>
        <end position="290"/>
    </location>
</feature>
<name>A0ABY4A4S8_9BURK</name>
<evidence type="ECO:0000313" key="3">
    <source>
        <dbReference type="Proteomes" id="UP000831532"/>
    </source>
</evidence>
<evidence type="ECO:0000313" key="2">
    <source>
        <dbReference type="EMBL" id="UOD29683.1"/>
    </source>
</evidence>
<organism evidence="2 3">
    <name type="scientific">Massilia violaceinigra</name>
    <dbReference type="NCBI Taxonomy" id="2045208"/>
    <lineage>
        <taxon>Bacteria</taxon>
        <taxon>Pseudomonadati</taxon>
        <taxon>Pseudomonadota</taxon>
        <taxon>Betaproteobacteria</taxon>
        <taxon>Burkholderiales</taxon>
        <taxon>Oxalobacteraceae</taxon>
        <taxon>Telluria group</taxon>
        <taxon>Massilia</taxon>
    </lineage>
</organism>
<keyword evidence="3" id="KW-1185">Reference proteome</keyword>
<protein>
    <submittedName>
        <fullName evidence="2">Uncharacterized protein</fullName>
    </submittedName>
</protein>